<name>A0A1C7AG40_9GAMM</name>
<dbReference type="PANTHER" id="PTHR38134:SF2">
    <property type="entry name" value="GALACTOKINASE"/>
    <property type="match status" value="1"/>
</dbReference>
<organism evidence="1 2">
    <name type="scientific">Sulfurifustis variabilis</name>
    <dbReference type="NCBI Taxonomy" id="1675686"/>
    <lineage>
        <taxon>Bacteria</taxon>
        <taxon>Pseudomonadati</taxon>
        <taxon>Pseudomonadota</taxon>
        <taxon>Gammaproteobacteria</taxon>
        <taxon>Acidiferrobacterales</taxon>
        <taxon>Acidiferrobacteraceae</taxon>
        <taxon>Sulfurifustis</taxon>
    </lineage>
</organism>
<dbReference type="KEGG" id="sva:SVA_3901"/>
<dbReference type="PANTHER" id="PTHR38134">
    <property type="entry name" value="SLR1395 PROTEIN"/>
    <property type="match status" value="1"/>
</dbReference>
<dbReference type="EMBL" id="AP014936">
    <property type="protein sequence ID" value="BAU50435.1"/>
    <property type="molecule type" value="Genomic_DNA"/>
</dbReference>
<reference evidence="1 2" key="1">
    <citation type="submission" date="2015-08" db="EMBL/GenBank/DDBJ databases">
        <title>Complete genome sequence of Sulfurifustis variabilis.</title>
        <authorList>
            <person name="Miura A."/>
            <person name="Kojima H."/>
            <person name="Fukui M."/>
        </authorList>
    </citation>
    <scope>NUCLEOTIDE SEQUENCE [LARGE SCALE GENOMIC DNA]</scope>
    <source>
        <strain evidence="2">skN76</strain>
    </source>
</reference>
<dbReference type="SUPFAM" id="SSF53756">
    <property type="entry name" value="UDP-Glycosyltransferase/glycogen phosphorylase"/>
    <property type="match status" value="1"/>
</dbReference>
<evidence type="ECO:0008006" key="3">
    <source>
        <dbReference type="Google" id="ProtNLM"/>
    </source>
</evidence>
<evidence type="ECO:0000313" key="2">
    <source>
        <dbReference type="Proteomes" id="UP000218899"/>
    </source>
</evidence>
<accession>A0A1C7AG40</accession>
<dbReference type="Gene3D" id="3.40.50.2000">
    <property type="entry name" value="Glycogen Phosphorylase B"/>
    <property type="match status" value="2"/>
</dbReference>
<gene>
    <name evidence="1" type="ORF">SVA_3901</name>
</gene>
<dbReference type="InterPro" id="IPR053205">
    <property type="entry name" value="GHMP_kinase_L-arabinokinase"/>
</dbReference>
<proteinExistence type="predicted"/>
<keyword evidence="2" id="KW-1185">Reference proteome</keyword>
<dbReference type="OrthoDB" id="503106at2"/>
<protein>
    <recommendedName>
        <fullName evidence="3">Glycosyl transferase</fullName>
    </recommendedName>
</protein>
<evidence type="ECO:0000313" key="1">
    <source>
        <dbReference type="EMBL" id="BAU50435.1"/>
    </source>
</evidence>
<dbReference type="AlphaFoldDB" id="A0A1C7AG40"/>
<sequence length="363" mass="38995">MPRLLVALSSHGYGHAAQTAPVVNALRARRADVALTLATRLPYDFLAARFAGPFRYLPMDTDVGMVMGSAIDVKVRESLAAYRSFHRDWSGRVDEAAAAVERDRADAVLANVPYAMLEGAARAGVPAVAMCSLNWADVFAHYAKRAGAGDQAEVRTIHAEIRTAYRAAEAFLRLTPGMPMPDLPRARTIGPVARLGRCDPAGLRARLGLEANVPVVMIAPGGIELRLPVEGWPRASAHYVVPASWGVHRPGFTAFESLGLPFVDVLASSDGVVGKPGYGTFAEAACNGVPIVYVRRGDWPEEPALIGWMAKNARSAEIGRDALRHGAFGDEMERLRSLPAPRPPAPTGVDEAVRALLRLLDIR</sequence>
<dbReference type="Proteomes" id="UP000218899">
    <property type="component" value="Chromosome"/>
</dbReference>